<dbReference type="EMBL" id="AUZX01012598">
    <property type="protein sequence ID" value="EQD38726.1"/>
    <property type="molecule type" value="Genomic_DNA"/>
</dbReference>
<reference evidence="2" key="2">
    <citation type="journal article" date="2014" name="ISME J.">
        <title>Microbial stratification in low pH oxic and suboxic macroscopic growths along an acid mine drainage.</title>
        <authorList>
            <person name="Mendez-Garcia C."/>
            <person name="Mesa V."/>
            <person name="Sprenger R.R."/>
            <person name="Richter M."/>
            <person name="Diez M.S."/>
            <person name="Solano J."/>
            <person name="Bargiela R."/>
            <person name="Golyshina O.V."/>
            <person name="Manteca A."/>
            <person name="Ramos J.L."/>
            <person name="Gallego J.R."/>
            <person name="Llorente I."/>
            <person name="Martins Dos Santos V.A."/>
            <person name="Jensen O.N."/>
            <person name="Pelaez A.I."/>
            <person name="Sanchez J."/>
            <person name="Ferrer M."/>
        </authorList>
    </citation>
    <scope>NUCLEOTIDE SEQUENCE</scope>
</reference>
<feature type="transmembrane region" description="Helical" evidence="1">
    <location>
        <begin position="91"/>
        <end position="110"/>
    </location>
</feature>
<sequence>AVIEAHNRAAIAAFAFLGLGSALAVGFVMTDHPRAGAPVIVFIVVFGWLGGLGLTQLYKIVPFLTWLSRYGISLGRGVVPRVQDLVRERRSYPWFALYFLGVLLGAVFGLSGSSHGFRACLVLITLATLGLVIEYWRAWRGHYAQLLHGESSTPPVPAHPQRLTMSEPLTLDVREELR</sequence>
<organism evidence="2">
    <name type="scientific">mine drainage metagenome</name>
    <dbReference type="NCBI Taxonomy" id="410659"/>
    <lineage>
        <taxon>unclassified sequences</taxon>
        <taxon>metagenomes</taxon>
        <taxon>ecological metagenomes</taxon>
    </lineage>
</organism>
<comment type="caution">
    <text evidence="2">The sequence shown here is derived from an EMBL/GenBank/DDBJ whole genome shotgun (WGS) entry which is preliminary data.</text>
</comment>
<evidence type="ECO:0000313" key="2">
    <source>
        <dbReference type="EMBL" id="EQD38726.1"/>
    </source>
</evidence>
<evidence type="ECO:0000256" key="1">
    <source>
        <dbReference type="SAM" id="Phobius"/>
    </source>
</evidence>
<keyword evidence="1" id="KW-0472">Membrane</keyword>
<dbReference type="AlphaFoldDB" id="T0YT24"/>
<feature type="non-terminal residue" evidence="2">
    <location>
        <position position="1"/>
    </location>
</feature>
<name>T0YT24_9ZZZZ</name>
<keyword evidence="1" id="KW-1133">Transmembrane helix</keyword>
<reference evidence="2" key="1">
    <citation type="submission" date="2013-08" db="EMBL/GenBank/DDBJ databases">
        <authorList>
            <person name="Mendez C."/>
            <person name="Richter M."/>
            <person name="Ferrer M."/>
            <person name="Sanchez J."/>
        </authorList>
    </citation>
    <scope>NUCLEOTIDE SEQUENCE</scope>
</reference>
<protein>
    <submittedName>
        <fullName evidence="2">Uncharacterized protein</fullName>
    </submittedName>
</protein>
<feature type="transmembrane region" description="Helical" evidence="1">
    <location>
        <begin position="116"/>
        <end position="136"/>
    </location>
</feature>
<accession>T0YT24</accession>
<feature type="non-terminal residue" evidence="2">
    <location>
        <position position="178"/>
    </location>
</feature>
<proteinExistence type="predicted"/>
<gene>
    <name evidence="2" type="ORF">B1A_17143</name>
</gene>
<feature type="transmembrane region" description="Helical" evidence="1">
    <location>
        <begin position="40"/>
        <end position="61"/>
    </location>
</feature>
<keyword evidence="1" id="KW-0812">Transmembrane</keyword>